<keyword evidence="4" id="KW-1185">Reference proteome</keyword>
<feature type="repeat" description="TPR" evidence="1">
    <location>
        <begin position="207"/>
        <end position="240"/>
    </location>
</feature>
<evidence type="ECO:0000313" key="4">
    <source>
        <dbReference type="Proteomes" id="UP000199035"/>
    </source>
</evidence>
<dbReference type="AlphaFoldDB" id="A0A1H3FSW5"/>
<gene>
    <name evidence="3" type="ORF">SAMN05421643_101291</name>
</gene>
<reference evidence="4" key="1">
    <citation type="submission" date="2016-10" db="EMBL/GenBank/DDBJ databases">
        <authorList>
            <person name="Varghese N."/>
            <person name="Submissions S."/>
        </authorList>
    </citation>
    <scope>NUCLEOTIDE SEQUENCE [LARGE SCALE GENOMIC DNA]</scope>
    <source>
        <strain evidence="4">ANC 5109</strain>
    </source>
</reference>
<feature type="signal peptide" evidence="2">
    <location>
        <begin position="1"/>
        <end position="22"/>
    </location>
</feature>
<dbReference type="STRING" id="595670.SAMN05421643_101291"/>
<dbReference type="PROSITE" id="PS50005">
    <property type="entry name" value="TPR"/>
    <property type="match status" value="1"/>
</dbReference>
<name>A0A1H3FSW5_9GAMM</name>
<feature type="chain" id="PRO_5011615911" evidence="2">
    <location>
        <begin position="23"/>
        <end position="446"/>
    </location>
</feature>
<dbReference type="RefSeq" id="WP_092686998.1">
    <property type="nucleotide sequence ID" value="NZ_FNPK01000001.1"/>
</dbReference>
<keyword evidence="1" id="KW-0802">TPR repeat</keyword>
<sequence length="446" mass="49716">MSNILKKTLLLALFASPLYSHAGVFGTYDDEGTLFRNSLNSEIPSPVLAKIEDKKESKDAVLYLLEKARLLQVNHQYQESSELYKSAFELLDKQNNRAKVSVSRMGFKALSMLSNESVVPYDVPSYEQVLAHIAQAKNYIFLKDVEAAGVEMRIAQRIQREIEIDHEKELARKKPKNENNPAFNTLDEAFSGLDPIAGKIKNTYQNAYAFYMAANLWEAVGEYNDALVDYKKSYELQSDSNIAQDVQRLDKITARNKSMVPVVVFIEQGIIPRKIENKLAIPVPNGIVNIAFATYEPSTYISPKSLKIKINQNYEQSYVVSDIGALAVKDLKEKVIGTMTSQILRATTKFVAQQQLGQQLGSLGQLAGNLMNVATERADLRAWSTLPSNTQIARFDLKPGSHKLQILGSRATSPTIDLNVSPDQTVFVYVNDVNDKITASVSAISH</sequence>
<evidence type="ECO:0000256" key="2">
    <source>
        <dbReference type="SAM" id="SignalP"/>
    </source>
</evidence>
<proteinExistence type="predicted"/>
<dbReference type="SUPFAM" id="SSF48452">
    <property type="entry name" value="TPR-like"/>
    <property type="match status" value="1"/>
</dbReference>
<organism evidence="3 4">
    <name type="scientific">Acinetobacter kyonggiensis</name>
    <dbReference type="NCBI Taxonomy" id="595670"/>
    <lineage>
        <taxon>Bacteria</taxon>
        <taxon>Pseudomonadati</taxon>
        <taxon>Pseudomonadota</taxon>
        <taxon>Gammaproteobacteria</taxon>
        <taxon>Moraxellales</taxon>
        <taxon>Moraxellaceae</taxon>
        <taxon>Acinetobacter</taxon>
    </lineage>
</organism>
<dbReference type="SMART" id="SM00028">
    <property type="entry name" value="TPR"/>
    <property type="match status" value="2"/>
</dbReference>
<dbReference type="Proteomes" id="UP000199035">
    <property type="component" value="Unassembled WGS sequence"/>
</dbReference>
<accession>A0A1H3FSW5</accession>
<protein>
    <submittedName>
        <fullName evidence="3">Uncharacterized protein</fullName>
    </submittedName>
</protein>
<dbReference type="EMBL" id="FNPK01000001">
    <property type="protein sequence ID" value="SDX94086.1"/>
    <property type="molecule type" value="Genomic_DNA"/>
</dbReference>
<keyword evidence="2" id="KW-0732">Signal</keyword>
<evidence type="ECO:0000313" key="3">
    <source>
        <dbReference type="EMBL" id="SDX94086.1"/>
    </source>
</evidence>
<dbReference type="InterPro" id="IPR011990">
    <property type="entry name" value="TPR-like_helical_dom_sf"/>
</dbReference>
<evidence type="ECO:0000256" key="1">
    <source>
        <dbReference type="PROSITE-ProRule" id="PRU00339"/>
    </source>
</evidence>
<dbReference type="InterPro" id="IPR019734">
    <property type="entry name" value="TPR_rpt"/>
</dbReference>